<evidence type="ECO:0000256" key="1">
    <source>
        <dbReference type="SAM" id="Coils"/>
    </source>
</evidence>
<dbReference type="SUPFAM" id="SSF54001">
    <property type="entry name" value="Cysteine proteinases"/>
    <property type="match status" value="1"/>
</dbReference>
<evidence type="ECO:0000313" key="3">
    <source>
        <dbReference type="Proteomes" id="UP001158576"/>
    </source>
</evidence>
<dbReference type="EMBL" id="OU015567">
    <property type="protein sequence ID" value="CAG5112084.1"/>
    <property type="molecule type" value="Genomic_DNA"/>
</dbReference>
<name>A0ABN7T9R3_OIKDI</name>
<dbReference type="InterPro" id="IPR038765">
    <property type="entry name" value="Papain-like_cys_pep_sf"/>
</dbReference>
<keyword evidence="1" id="KW-0175">Coiled coil</keyword>
<proteinExistence type="predicted"/>
<feature type="coiled-coil region" evidence="1">
    <location>
        <begin position="57"/>
        <end position="84"/>
    </location>
</feature>
<organism evidence="2 3">
    <name type="scientific">Oikopleura dioica</name>
    <name type="common">Tunicate</name>
    <dbReference type="NCBI Taxonomy" id="34765"/>
    <lineage>
        <taxon>Eukaryota</taxon>
        <taxon>Metazoa</taxon>
        <taxon>Chordata</taxon>
        <taxon>Tunicata</taxon>
        <taxon>Appendicularia</taxon>
        <taxon>Copelata</taxon>
        <taxon>Oikopleuridae</taxon>
        <taxon>Oikopleura</taxon>
    </lineage>
</organism>
<accession>A0ABN7T9R3</accession>
<dbReference type="Proteomes" id="UP001158576">
    <property type="component" value="Chromosome 2"/>
</dbReference>
<gene>
    <name evidence="2" type="ORF">OKIOD_LOCUS15105</name>
</gene>
<dbReference type="Gene3D" id="1.10.418.20">
    <property type="match status" value="1"/>
</dbReference>
<sequence length="137" mass="15465">MSDSDDLVCLSKRPGLPNLWECRKIIKNYIEVAIGRGEQPTFDGVLTHLGRIYDGDIKGDEKLLKKLQDKYDKLAEELAKNSAVLKASKPLDRNGNLTEADLCTLEEKEWLNDAIINEYLKLVVKNQKATGIRNFSS</sequence>
<keyword evidence="3" id="KW-1185">Reference proteome</keyword>
<reference evidence="2 3" key="1">
    <citation type="submission" date="2021-04" db="EMBL/GenBank/DDBJ databases">
        <authorList>
            <person name="Bliznina A."/>
        </authorList>
    </citation>
    <scope>NUCLEOTIDE SEQUENCE [LARGE SCALE GENOMIC DNA]</scope>
</reference>
<evidence type="ECO:0000313" key="2">
    <source>
        <dbReference type="EMBL" id="CAG5112084.1"/>
    </source>
</evidence>
<protein>
    <submittedName>
        <fullName evidence="2">Oidioi.mRNA.OKI2018_I69.chr2.g6340.t1.cds</fullName>
    </submittedName>
</protein>